<dbReference type="RefSeq" id="WP_165095936.1">
    <property type="nucleotide sequence ID" value="NZ_CP049056.1"/>
</dbReference>
<dbReference type="GO" id="GO:0005886">
    <property type="term" value="C:plasma membrane"/>
    <property type="evidence" value="ECO:0007669"/>
    <property type="project" value="UniProtKB-SubCell"/>
</dbReference>
<feature type="region of interest" description="Disordered" evidence="8">
    <location>
        <begin position="368"/>
        <end position="400"/>
    </location>
</feature>
<feature type="transmembrane region" description="Helical" evidence="9">
    <location>
        <begin position="158"/>
        <end position="182"/>
    </location>
</feature>
<evidence type="ECO:0000256" key="6">
    <source>
        <dbReference type="ARBA" id="ARBA00023136"/>
    </source>
</evidence>
<feature type="domain" description="TRAP C4-dicarboxylate transport system permease DctM subunit" evidence="10">
    <location>
        <begin position="96"/>
        <end position="241"/>
    </location>
</feature>
<dbReference type="AlphaFoldDB" id="A0A7L5BTI7"/>
<evidence type="ECO:0000256" key="9">
    <source>
        <dbReference type="SAM" id="Phobius"/>
    </source>
</evidence>
<evidence type="ECO:0000256" key="7">
    <source>
        <dbReference type="RuleBase" id="RU369079"/>
    </source>
</evidence>
<dbReference type="InterPro" id="IPR010656">
    <property type="entry name" value="DctM"/>
</dbReference>
<protein>
    <submittedName>
        <fullName evidence="11">TRAP transporter large permease subunit</fullName>
    </submittedName>
</protein>
<keyword evidence="6 9" id="KW-0472">Membrane</keyword>
<dbReference type="GO" id="GO:0022857">
    <property type="term" value="F:transmembrane transporter activity"/>
    <property type="evidence" value="ECO:0007669"/>
    <property type="project" value="UniProtKB-UniRule"/>
</dbReference>
<evidence type="ECO:0000256" key="5">
    <source>
        <dbReference type="ARBA" id="ARBA00022989"/>
    </source>
</evidence>
<evidence type="ECO:0000256" key="2">
    <source>
        <dbReference type="ARBA" id="ARBA00022475"/>
    </source>
</evidence>
<reference evidence="11 12" key="1">
    <citation type="submission" date="2020-02" db="EMBL/GenBank/DDBJ databases">
        <title>complete genome sequence of Rhodobacteraceae bacterium.</title>
        <authorList>
            <person name="Park J."/>
            <person name="Kim Y.-S."/>
            <person name="Kim K.-H."/>
        </authorList>
    </citation>
    <scope>NUCLEOTIDE SEQUENCE [LARGE SCALE GENOMIC DNA]</scope>
    <source>
        <strain evidence="11 12">RR4-56</strain>
    </source>
</reference>
<dbReference type="Proteomes" id="UP000503336">
    <property type="component" value="Chromosome"/>
</dbReference>
<keyword evidence="5 9" id="KW-1133">Transmembrane helix</keyword>
<organism evidence="11 12">
    <name type="scientific">Pikeienuella piscinae</name>
    <dbReference type="NCBI Taxonomy" id="2748098"/>
    <lineage>
        <taxon>Bacteria</taxon>
        <taxon>Pseudomonadati</taxon>
        <taxon>Pseudomonadota</taxon>
        <taxon>Alphaproteobacteria</taxon>
        <taxon>Rhodobacterales</taxon>
        <taxon>Paracoccaceae</taxon>
        <taxon>Pikeienuella</taxon>
    </lineage>
</organism>
<comment type="subcellular location">
    <subcellularLocation>
        <location evidence="1 7">Cell inner membrane</location>
        <topology evidence="1 7">Multi-pass membrane protein</topology>
    </subcellularLocation>
</comment>
<sequence>MTAQNVDGPTFLVFAKAVRSHSPSSENEGFGDAKDSNLAFSTFSATGHQACCPGSRARHRPCASHLGPIRSNSGGRPAGFNPGAFPNFDSALSGAAAHAFGAAGAFLIAALVFYSLDLRRTFAILASSVRVSGAILLIVGSARIFGDHLNLIRLPETLTQLLVATELPGWTLLILVMIALVLLDMLVDAVSLIVVTTPILLPLFVAPGYDPLWFGIILVMNLEVAVVTPPVGLNLYSPRRALTAQTLTGVTYPPPSYTAISYGSNGFVERLHASDAVNADFRDSGKLLKADEQFPALRDGAIQFMFHMMSYVTRTPPILGSTGIPGVVNELHAHPDRLAMGSPLFDLINEELAKQGLYMLSMGGGALGRNMSGPPRPRRSAPSPISKARRSASSASRRRA</sequence>
<comment type="function">
    <text evidence="7">Part of the tripartite ATP-independent periplasmic (TRAP) transport system.</text>
</comment>
<evidence type="ECO:0000256" key="1">
    <source>
        <dbReference type="ARBA" id="ARBA00004429"/>
    </source>
</evidence>
<evidence type="ECO:0000256" key="8">
    <source>
        <dbReference type="SAM" id="MobiDB-lite"/>
    </source>
</evidence>
<evidence type="ECO:0000259" key="10">
    <source>
        <dbReference type="Pfam" id="PF06808"/>
    </source>
</evidence>
<feature type="transmembrane region" description="Helical" evidence="9">
    <location>
        <begin position="95"/>
        <end position="116"/>
    </location>
</feature>
<dbReference type="Gene3D" id="3.40.190.170">
    <property type="entry name" value="Bacterial extracellular solute-binding protein, family 7"/>
    <property type="match status" value="1"/>
</dbReference>
<dbReference type="Pfam" id="PF06808">
    <property type="entry name" value="DctM"/>
    <property type="match status" value="1"/>
</dbReference>
<keyword evidence="7" id="KW-0813">Transport</keyword>
<accession>A0A7L5BTI7</accession>
<dbReference type="InterPro" id="IPR038404">
    <property type="entry name" value="TRAP_DctP_sf"/>
</dbReference>
<evidence type="ECO:0000313" key="11">
    <source>
        <dbReference type="EMBL" id="QIE54905.1"/>
    </source>
</evidence>
<evidence type="ECO:0000256" key="4">
    <source>
        <dbReference type="ARBA" id="ARBA00022692"/>
    </source>
</evidence>
<evidence type="ECO:0000313" key="12">
    <source>
        <dbReference type="Proteomes" id="UP000503336"/>
    </source>
</evidence>
<feature type="transmembrane region" description="Helical" evidence="9">
    <location>
        <begin position="189"/>
        <end position="206"/>
    </location>
</feature>
<dbReference type="PANTHER" id="PTHR33362">
    <property type="entry name" value="SIALIC ACID TRAP TRANSPORTER PERMEASE PROTEIN SIAT-RELATED"/>
    <property type="match status" value="1"/>
</dbReference>
<keyword evidence="4 9" id="KW-0812">Transmembrane</keyword>
<gene>
    <name evidence="11" type="ORF">G5B40_05235</name>
</gene>
<dbReference type="KEGG" id="hdh:G5B40_05235"/>
<dbReference type="EMBL" id="CP049056">
    <property type="protein sequence ID" value="QIE54905.1"/>
    <property type="molecule type" value="Genomic_DNA"/>
</dbReference>
<dbReference type="PANTHER" id="PTHR33362:SF5">
    <property type="entry name" value="C4-DICARBOXYLATE TRAP TRANSPORTER LARGE PERMEASE PROTEIN DCTM"/>
    <property type="match status" value="1"/>
</dbReference>
<feature type="transmembrane region" description="Helical" evidence="9">
    <location>
        <begin position="212"/>
        <end position="236"/>
    </location>
</feature>
<feature type="compositionally biased region" description="Low complexity" evidence="8">
    <location>
        <begin position="380"/>
        <end position="400"/>
    </location>
</feature>
<evidence type="ECO:0000256" key="3">
    <source>
        <dbReference type="ARBA" id="ARBA00022519"/>
    </source>
</evidence>
<keyword evidence="12" id="KW-1185">Reference proteome</keyword>
<feature type="transmembrane region" description="Helical" evidence="9">
    <location>
        <begin position="123"/>
        <end position="146"/>
    </location>
</feature>
<keyword evidence="3 7" id="KW-0997">Cell inner membrane</keyword>
<name>A0A7L5BTI7_9RHOB</name>
<dbReference type="InterPro" id="IPR004681">
    <property type="entry name" value="TRAP_DctM"/>
</dbReference>
<keyword evidence="2" id="KW-1003">Cell membrane</keyword>
<proteinExistence type="predicted"/>